<comment type="caution">
    <text evidence="3">The sequence shown here is derived from an EMBL/GenBank/DDBJ whole genome shotgun (WGS) entry which is preliminary data.</text>
</comment>
<evidence type="ECO:0000256" key="2">
    <source>
        <dbReference type="ARBA" id="ARBA00022833"/>
    </source>
</evidence>
<dbReference type="InterPro" id="IPR036264">
    <property type="entry name" value="Bact_exopeptidase_dim_dom"/>
</dbReference>
<sequence>NCAKLAMQFDALLPGAAVPEYTCGRQGFFMLMSMETQVDTGKMNYIIRDHDKELFEAKKAFFLQAGQTLNEIYGREVCEVSVKDQYYNMYDVIKDNMECVNVAKAAMEKA</sequence>
<protein>
    <submittedName>
        <fullName evidence="3">Peptidase T</fullName>
    </submittedName>
</protein>
<accession>W1YCT7</accession>
<comment type="cofactor">
    <cofactor evidence="1">
        <name>Zn(2+)</name>
        <dbReference type="ChEBI" id="CHEBI:29105"/>
    </cofactor>
</comment>
<proteinExistence type="predicted"/>
<dbReference type="SUPFAM" id="SSF55031">
    <property type="entry name" value="Bacterial exopeptidase dimerisation domain"/>
    <property type="match status" value="1"/>
</dbReference>
<dbReference type="GO" id="GO:0005829">
    <property type="term" value="C:cytosol"/>
    <property type="evidence" value="ECO:0007669"/>
    <property type="project" value="TreeGrafter"/>
</dbReference>
<dbReference type="AlphaFoldDB" id="W1YCT7"/>
<feature type="non-terminal residue" evidence="3">
    <location>
        <position position="1"/>
    </location>
</feature>
<organism evidence="3">
    <name type="scientific">human gut metagenome</name>
    <dbReference type="NCBI Taxonomy" id="408170"/>
    <lineage>
        <taxon>unclassified sequences</taxon>
        <taxon>metagenomes</taxon>
        <taxon>organismal metagenomes</taxon>
    </lineage>
</organism>
<dbReference type="EMBL" id="AZMM01005897">
    <property type="protein sequence ID" value="ETJ40201.1"/>
    <property type="molecule type" value="Genomic_DNA"/>
</dbReference>
<evidence type="ECO:0000313" key="3">
    <source>
        <dbReference type="EMBL" id="ETJ40201.1"/>
    </source>
</evidence>
<reference evidence="3" key="1">
    <citation type="submission" date="2013-12" db="EMBL/GenBank/DDBJ databases">
        <title>A Varibaculum cambriense genome reconstructed from a premature infant gut community with otherwise low bacterial novelty that shifts toward anaerobic metabolism during the third week of life.</title>
        <authorList>
            <person name="Brown C.T."/>
            <person name="Sharon I."/>
            <person name="Thomas B.C."/>
            <person name="Castelle C.J."/>
            <person name="Morowitz M.J."/>
            <person name="Banfield J.F."/>
        </authorList>
    </citation>
    <scope>NUCLEOTIDE SEQUENCE</scope>
</reference>
<keyword evidence="2" id="KW-0862">Zinc</keyword>
<dbReference type="GO" id="GO:0045148">
    <property type="term" value="F:tripeptide aminopeptidase activity"/>
    <property type="evidence" value="ECO:0007669"/>
    <property type="project" value="TreeGrafter"/>
</dbReference>
<dbReference type="PANTHER" id="PTHR42994">
    <property type="entry name" value="PEPTIDASE T"/>
    <property type="match status" value="1"/>
</dbReference>
<feature type="non-terminal residue" evidence="3">
    <location>
        <position position="110"/>
    </location>
</feature>
<dbReference type="Gene3D" id="3.30.70.360">
    <property type="match status" value="1"/>
</dbReference>
<evidence type="ECO:0000256" key="1">
    <source>
        <dbReference type="ARBA" id="ARBA00001947"/>
    </source>
</evidence>
<name>W1YCT7_9ZZZZ</name>
<dbReference type="PANTHER" id="PTHR42994:SF1">
    <property type="entry name" value="PEPTIDASE T"/>
    <property type="match status" value="1"/>
</dbReference>
<gene>
    <name evidence="3" type="ORF">Q604_UNBC05897G0001</name>
</gene>
<dbReference type="Gene3D" id="3.40.630.10">
    <property type="entry name" value="Zn peptidases"/>
    <property type="match status" value="1"/>
</dbReference>